<accession>A0A4Y2JQY1</accession>
<name>A0A4Y2JQY1_ARAVE</name>
<dbReference type="EMBL" id="BGPR01003821">
    <property type="protein sequence ID" value="GBM92803.1"/>
    <property type="molecule type" value="Genomic_DNA"/>
</dbReference>
<proteinExistence type="predicted"/>
<dbReference type="OrthoDB" id="6451636at2759"/>
<dbReference type="Proteomes" id="UP000499080">
    <property type="component" value="Unassembled WGS sequence"/>
</dbReference>
<protein>
    <submittedName>
        <fullName evidence="1">Uncharacterized protein</fullName>
    </submittedName>
</protein>
<evidence type="ECO:0000313" key="1">
    <source>
        <dbReference type="EMBL" id="GBM92803.1"/>
    </source>
</evidence>
<evidence type="ECO:0000313" key="2">
    <source>
        <dbReference type="Proteomes" id="UP000499080"/>
    </source>
</evidence>
<dbReference type="AlphaFoldDB" id="A0A4Y2JQY1"/>
<gene>
    <name evidence="1" type="ORF">AVEN_182695_1</name>
</gene>
<reference evidence="1 2" key="1">
    <citation type="journal article" date="2019" name="Sci. Rep.">
        <title>Orb-weaving spider Araneus ventricosus genome elucidates the spidroin gene catalogue.</title>
        <authorList>
            <person name="Kono N."/>
            <person name="Nakamura H."/>
            <person name="Ohtoshi R."/>
            <person name="Moran D.A.P."/>
            <person name="Shinohara A."/>
            <person name="Yoshida Y."/>
            <person name="Fujiwara M."/>
            <person name="Mori M."/>
            <person name="Tomita M."/>
            <person name="Arakawa K."/>
        </authorList>
    </citation>
    <scope>NUCLEOTIDE SEQUENCE [LARGE SCALE GENOMIC DNA]</scope>
</reference>
<comment type="caution">
    <text evidence="1">The sequence shown here is derived from an EMBL/GenBank/DDBJ whole genome shotgun (WGS) entry which is preliminary data.</text>
</comment>
<sequence length="186" mass="21162">MCHFVPCKNPDAVLTIRKNVCMFNHTVNYRFCVSLQRLFQRKDLCPQILNELVVLSDDQLNKLRDSHDLLLESIKNKLLTYTLTGCVLNEMNKHPDDGLWNLYDSETPDGVEEFTDALSAEGFQVRIPMPLKIDPPCMGPFARSGQVLSPLCGAEFRESTLHLTPVQNNEVRPKIALLFLGYVKLI</sequence>
<organism evidence="1 2">
    <name type="scientific">Araneus ventricosus</name>
    <name type="common">Orbweaver spider</name>
    <name type="synonym">Epeira ventricosa</name>
    <dbReference type="NCBI Taxonomy" id="182803"/>
    <lineage>
        <taxon>Eukaryota</taxon>
        <taxon>Metazoa</taxon>
        <taxon>Ecdysozoa</taxon>
        <taxon>Arthropoda</taxon>
        <taxon>Chelicerata</taxon>
        <taxon>Arachnida</taxon>
        <taxon>Araneae</taxon>
        <taxon>Araneomorphae</taxon>
        <taxon>Entelegynae</taxon>
        <taxon>Araneoidea</taxon>
        <taxon>Araneidae</taxon>
        <taxon>Araneus</taxon>
    </lineage>
</organism>
<keyword evidence="2" id="KW-1185">Reference proteome</keyword>